<name>A0ABW5HL36_9PSEU</name>
<evidence type="ECO:0000256" key="1">
    <source>
        <dbReference type="SAM" id="MobiDB-lite"/>
    </source>
</evidence>
<dbReference type="Proteomes" id="UP001597483">
    <property type="component" value="Unassembled WGS sequence"/>
</dbReference>
<evidence type="ECO:0000313" key="3">
    <source>
        <dbReference type="Proteomes" id="UP001597483"/>
    </source>
</evidence>
<proteinExistence type="predicted"/>
<dbReference type="RefSeq" id="WP_378312134.1">
    <property type="nucleotide sequence ID" value="NZ_JBHUKS010000033.1"/>
</dbReference>
<evidence type="ECO:0000313" key="2">
    <source>
        <dbReference type="EMBL" id="MFD2473559.1"/>
    </source>
</evidence>
<organism evidence="2 3">
    <name type="scientific">Amycolatopsis silviterrae</name>
    <dbReference type="NCBI Taxonomy" id="1656914"/>
    <lineage>
        <taxon>Bacteria</taxon>
        <taxon>Bacillati</taxon>
        <taxon>Actinomycetota</taxon>
        <taxon>Actinomycetes</taxon>
        <taxon>Pseudonocardiales</taxon>
        <taxon>Pseudonocardiaceae</taxon>
        <taxon>Amycolatopsis</taxon>
    </lineage>
</organism>
<sequence length="736" mass="78608">MQAPHSSATVDEVPSAPLDRQTELRRYHGTIDGLRGVAAIAHEAPTLEAIRVMKECALMAVHVASRMVGTVPEDDPRSDTGLRIIDGLLLELHQAKWDLGRADGTFIDSAGSDPEPDRAGLLARFRALLASAIAVADAVIDGTELPGAPEYVLGRSGETPVTEHGAPVVPTVCPVVVIAGTNREMGAQYATQVIDIYGTWIFDHLADHVVTEEERLVLAQWAAQLDRHAPEIIEFARGWSEGANERGVPLTVEQTVAIWTGYLPPADHHVLMAEELTEDRAYGTNVYSGAVVTTAGETVDMCSGFCAWGTATPDGRLYAASTTDHDCTHQATIVAFPDEGNSFVYTPFSANGFIPGLGRFYMAGHPGFNSKGVTYVHHGGHSTEGGSNGGGPQEEWGYGVRRGAATFHALQFANTAAQARDMMLSMPVGDAGRILGTAGGLWADSAYGVAIEQRTGCPDRPRPVLRESTRSRSGALMDVLYANNNPLSADRGPWRAPDEAEFRFDDESGWYLAFPGTPGTADPGLAAARRGTRNSAARNRFFARQANAGLGEIDDEYLTAMYRTSGTIPDGSYEEAAASWNAGGEWESSAAHRGNAFTAVVKPDAGEYRGCIGPADRYLEVREPSHGYYYFDETGEFWSLRLGDAPQAVLGTALDTAVAAVADAQAAVRSAGRRLPRAKRWLTDAAEALGAARERGTPEPADRAAELAEISRRVRLACRAQVRAAQVCSLVGRSGG</sequence>
<comment type="caution">
    <text evidence="2">The sequence shown here is derived from an EMBL/GenBank/DDBJ whole genome shotgun (WGS) entry which is preliminary data.</text>
</comment>
<keyword evidence="3" id="KW-1185">Reference proteome</keyword>
<reference evidence="3" key="1">
    <citation type="journal article" date="2019" name="Int. J. Syst. Evol. Microbiol.">
        <title>The Global Catalogue of Microorganisms (GCM) 10K type strain sequencing project: providing services to taxonomists for standard genome sequencing and annotation.</title>
        <authorList>
            <consortium name="The Broad Institute Genomics Platform"/>
            <consortium name="The Broad Institute Genome Sequencing Center for Infectious Disease"/>
            <person name="Wu L."/>
            <person name="Ma J."/>
        </authorList>
    </citation>
    <scope>NUCLEOTIDE SEQUENCE [LARGE SCALE GENOMIC DNA]</scope>
    <source>
        <strain evidence="3">CGMCC 4.7641</strain>
    </source>
</reference>
<dbReference type="EMBL" id="JBHUKS010000033">
    <property type="protein sequence ID" value="MFD2473559.1"/>
    <property type="molecule type" value="Genomic_DNA"/>
</dbReference>
<accession>A0ABW5HL36</accession>
<gene>
    <name evidence="2" type="ORF">ACFSVL_39590</name>
</gene>
<protein>
    <submittedName>
        <fullName evidence="2">Uncharacterized protein</fullName>
    </submittedName>
</protein>
<feature type="region of interest" description="Disordered" evidence="1">
    <location>
        <begin position="1"/>
        <end position="21"/>
    </location>
</feature>
<dbReference type="Gene3D" id="3.60.60.10">
    <property type="entry name" value="Penicillin V Acylase, Chain A"/>
    <property type="match status" value="1"/>
</dbReference>